<reference evidence="1 2" key="1">
    <citation type="submission" date="2023-02" db="EMBL/GenBank/DDBJ databases">
        <title>LHISI_Scaffold_Assembly.</title>
        <authorList>
            <person name="Stuart O.P."/>
            <person name="Cleave R."/>
            <person name="Magrath M.J.L."/>
            <person name="Mikheyev A.S."/>
        </authorList>
    </citation>
    <scope>NUCLEOTIDE SEQUENCE [LARGE SCALE GENOMIC DNA]</scope>
    <source>
        <strain evidence="1">Daus_M_001</strain>
        <tissue evidence="1">Leg muscle</tissue>
    </source>
</reference>
<evidence type="ECO:0000313" key="1">
    <source>
        <dbReference type="EMBL" id="KAJ8890368.1"/>
    </source>
</evidence>
<sequence>MCATISCTLADHFVNANFAHKSLCLDVIPFVLLKHTDQSISTVLGKSLQQWGLHEKVHAVVIDNTANMAYFLSLNHIPCTAHIIANACCAKARRIVGHFRHLVSAPKLLKNFQESNTSLSIAWFRLNQHNETAHTSYRITC</sequence>
<proteinExistence type="predicted"/>
<evidence type="ECO:0000313" key="2">
    <source>
        <dbReference type="Proteomes" id="UP001159363"/>
    </source>
</evidence>
<gene>
    <name evidence="1" type="ORF">PR048_009876</name>
</gene>
<dbReference type="Proteomes" id="UP001159363">
    <property type="component" value="Chromosome 3"/>
</dbReference>
<evidence type="ECO:0008006" key="3">
    <source>
        <dbReference type="Google" id="ProtNLM"/>
    </source>
</evidence>
<organism evidence="1 2">
    <name type="scientific">Dryococelus australis</name>
    <dbReference type="NCBI Taxonomy" id="614101"/>
    <lineage>
        <taxon>Eukaryota</taxon>
        <taxon>Metazoa</taxon>
        <taxon>Ecdysozoa</taxon>
        <taxon>Arthropoda</taxon>
        <taxon>Hexapoda</taxon>
        <taxon>Insecta</taxon>
        <taxon>Pterygota</taxon>
        <taxon>Neoptera</taxon>
        <taxon>Polyneoptera</taxon>
        <taxon>Phasmatodea</taxon>
        <taxon>Verophasmatodea</taxon>
        <taxon>Anareolatae</taxon>
        <taxon>Phasmatidae</taxon>
        <taxon>Eurycanthinae</taxon>
        <taxon>Dryococelus</taxon>
    </lineage>
</organism>
<comment type="caution">
    <text evidence="1">The sequence shown here is derived from an EMBL/GenBank/DDBJ whole genome shotgun (WGS) entry which is preliminary data.</text>
</comment>
<dbReference type="InterPro" id="IPR012337">
    <property type="entry name" value="RNaseH-like_sf"/>
</dbReference>
<dbReference type="SUPFAM" id="SSF53098">
    <property type="entry name" value="Ribonuclease H-like"/>
    <property type="match status" value="1"/>
</dbReference>
<protein>
    <recommendedName>
        <fullName evidence="3">Transposase</fullName>
    </recommendedName>
</protein>
<keyword evidence="2" id="KW-1185">Reference proteome</keyword>
<name>A0ABQ9I151_9NEOP</name>
<accession>A0ABQ9I151</accession>
<dbReference type="EMBL" id="JARBHB010000003">
    <property type="protein sequence ID" value="KAJ8890368.1"/>
    <property type="molecule type" value="Genomic_DNA"/>
</dbReference>